<evidence type="ECO:0000259" key="13">
    <source>
        <dbReference type="PROSITE" id="PS50011"/>
    </source>
</evidence>
<dbReference type="Gene3D" id="3.30.200.20">
    <property type="entry name" value="Phosphorylase Kinase, domain 1"/>
    <property type="match status" value="1"/>
</dbReference>
<keyword evidence="3" id="KW-0723">Serine/threonine-protein kinase</keyword>
<dbReference type="EMBL" id="JAPFFF010000012">
    <property type="protein sequence ID" value="KAK8876004.1"/>
    <property type="molecule type" value="Genomic_DNA"/>
</dbReference>
<feature type="region of interest" description="Disordered" evidence="12">
    <location>
        <begin position="478"/>
        <end position="505"/>
    </location>
</feature>
<keyword evidence="4" id="KW-0808">Transferase</keyword>
<dbReference type="SUPFAM" id="SSF56112">
    <property type="entry name" value="Protein kinase-like (PK-like)"/>
    <property type="match status" value="1"/>
</dbReference>
<dbReference type="PROSITE" id="PS00109">
    <property type="entry name" value="PROTEIN_KINASE_TYR"/>
    <property type="match status" value="1"/>
</dbReference>
<keyword evidence="9" id="KW-0460">Magnesium</keyword>
<organism evidence="14 15">
    <name type="scientific">Tritrichomonas musculus</name>
    <dbReference type="NCBI Taxonomy" id="1915356"/>
    <lineage>
        <taxon>Eukaryota</taxon>
        <taxon>Metamonada</taxon>
        <taxon>Parabasalia</taxon>
        <taxon>Tritrichomonadida</taxon>
        <taxon>Tritrichomonadidae</taxon>
        <taxon>Tritrichomonas</taxon>
    </lineage>
</organism>
<keyword evidence="15" id="KW-1185">Reference proteome</keyword>
<feature type="region of interest" description="Disordered" evidence="12">
    <location>
        <begin position="406"/>
        <end position="454"/>
    </location>
</feature>
<proteinExistence type="inferred from homology"/>
<dbReference type="Pfam" id="PF01163">
    <property type="entry name" value="RIO1"/>
    <property type="match status" value="1"/>
</dbReference>
<sequence>MNDKNSSKNFDKYQSHIDLEINSDRHVDIIRNRIVTDDLKRKELHPGKDYRRTEEQVFDNRTKQVINKLIKNDILKEINGCISTGKEGNVFIGIKGEKAPMDWPNKFAVKIYKTCILKFKDRDKYINGEMRFQHKVGSRNSRKNVILWAQKEFRNLKRLYNNKIPSPRPLFVESNVVFMELITNNDEPAPLLKKAEHLLQPEDYEKLYIQIMYNIREMYQKSKLVHSDLSEYNILVRDKKAIIIDVGQAVEHDNANSSYFLRQDIANVTAFFQKVGVKTTPLQRSLEFVVEKELVFKEDVVLNEIRKMEEETSDDIFRKVYIPQRLDQVADPDLEVMEIEYGDYSNAELHGAYTGVITSELAPYEGELLDDIYFMEEEEEEYEDEDEPGLYNMDVRKIIQPVDDGRKLSNKKSFNDNENTEIFQQRKYIDENNENNDEEEGNNEEENNCDEKSILKQSFDRKNFSSEEWKKIQMKLKIARREKRKTKTPKIVKRKNYRKSHPNAK</sequence>
<evidence type="ECO:0000256" key="2">
    <source>
        <dbReference type="ARBA" id="ARBA00012513"/>
    </source>
</evidence>
<protein>
    <recommendedName>
        <fullName evidence="2">non-specific serine/threonine protein kinase</fullName>
        <ecNumber evidence="2">2.7.11.1</ecNumber>
    </recommendedName>
</protein>
<evidence type="ECO:0000313" key="15">
    <source>
        <dbReference type="Proteomes" id="UP001470230"/>
    </source>
</evidence>
<evidence type="ECO:0000256" key="6">
    <source>
        <dbReference type="ARBA" id="ARBA00022741"/>
    </source>
</evidence>
<evidence type="ECO:0000256" key="1">
    <source>
        <dbReference type="ARBA" id="ARBA00009196"/>
    </source>
</evidence>
<dbReference type="InterPro" id="IPR008266">
    <property type="entry name" value="Tyr_kinase_AS"/>
</dbReference>
<dbReference type="PROSITE" id="PS50011">
    <property type="entry name" value="PROTEIN_KINASE_DOM"/>
    <property type="match status" value="1"/>
</dbReference>
<keyword evidence="5" id="KW-0479">Metal-binding</keyword>
<evidence type="ECO:0000256" key="4">
    <source>
        <dbReference type="ARBA" id="ARBA00022679"/>
    </source>
</evidence>
<dbReference type="EC" id="2.7.11.1" evidence="2"/>
<comment type="caution">
    <text evidence="14">The sequence shown here is derived from an EMBL/GenBank/DDBJ whole genome shotgun (WGS) entry which is preliminary data.</text>
</comment>
<gene>
    <name evidence="14" type="ORF">M9Y10_006187</name>
</gene>
<evidence type="ECO:0000256" key="7">
    <source>
        <dbReference type="ARBA" id="ARBA00022777"/>
    </source>
</evidence>
<dbReference type="InterPro" id="IPR011009">
    <property type="entry name" value="Kinase-like_dom_sf"/>
</dbReference>
<dbReference type="InterPro" id="IPR000687">
    <property type="entry name" value="RIO_kinase"/>
</dbReference>
<evidence type="ECO:0000256" key="8">
    <source>
        <dbReference type="ARBA" id="ARBA00022840"/>
    </source>
</evidence>
<comment type="catalytic activity">
    <reaction evidence="10">
        <text>L-threonyl-[protein] + ATP = O-phospho-L-threonyl-[protein] + ADP + H(+)</text>
        <dbReference type="Rhea" id="RHEA:46608"/>
        <dbReference type="Rhea" id="RHEA-COMP:11060"/>
        <dbReference type="Rhea" id="RHEA-COMP:11605"/>
        <dbReference type="ChEBI" id="CHEBI:15378"/>
        <dbReference type="ChEBI" id="CHEBI:30013"/>
        <dbReference type="ChEBI" id="CHEBI:30616"/>
        <dbReference type="ChEBI" id="CHEBI:61977"/>
        <dbReference type="ChEBI" id="CHEBI:456216"/>
        <dbReference type="EC" id="2.7.11.1"/>
    </reaction>
</comment>
<evidence type="ECO:0000256" key="5">
    <source>
        <dbReference type="ARBA" id="ARBA00022723"/>
    </source>
</evidence>
<dbReference type="InterPro" id="IPR018934">
    <property type="entry name" value="RIO_dom"/>
</dbReference>
<comment type="similarity">
    <text evidence="1">Belongs to the protein kinase superfamily. RIO-type Ser/Thr kinase family.</text>
</comment>
<evidence type="ECO:0000256" key="3">
    <source>
        <dbReference type="ARBA" id="ARBA00022527"/>
    </source>
</evidence>
<name>A0ABR2JDK4_9EUKA</name>
<evidence type="ECO:0000313" key="14">
    <source>
        <dbReference type="EMBL" id="KAK8876004.1"/>
    </source>
</evidence>
<dbReference type="GO" id="GO:0016301">
    <property type="term" value="F:kinase activity"/>
    <property type="evidence" value="ECO:0007669"/>
    <property type="project" value="UniProtKB-KW"/>
</dbReference>
<dbReference type="InterPro" id="IPR000719">
    <property type="entry name" value="Prot_kinase_dom"/>
</dbReference>
<dbReference type="SMART" id="SM00090">
    <property type="entry name" value="RIO"/>
    <property type="match status" value="1"/>
</dbReference>
<keyword evidence="8" id="KW-0067">ATP-binding</keyword>
<evidence type="ECO:0000256" key="12">
    <source>
        <dbReference type="SAM" id="MobiDB-lite"/>
    </source>
</evidence>
<accession>A0ABR2JDK4</accession>
<feature type="compositionally biased region" description="Acidic residues" evidence="12">
    <location>
        <begin position="431"/>
        <end position="448"/>
    </location>
</feature>
<keyword evidence="7 14" id="KW-0418">Kinase</keyword>
<reference evidence="14 15" key="1">
    <citation type="submission" date="2024-04" db="EMBL/GenBank/DDBJ databases">
        <title>Tritrichomonas musculus Genome.</title>
        <authorList>
            <person name="Alves-Ferreira E."/>
            <person name="Grigg M."/>
            <person name="Lorenzi H."/>
            <person name="Galac M."/>
        </authorList>
    </citation>
    <scope>NUCLEOTIDE SEQUENCE [LARGE SCALE GENOMIC DNA]</scope>
    <source>
        <strain evidence="14 15">EAF2021</strain>
    </source>
</reference>
<keyword evidence="6" id="KW-0547">Nucleotide-binding</keyword>
<evidence type="ECO:0000256" key="11">
    <source>
        <dbReference type="ARBA" id="ARBA00048679"/>
    </source>
</evidence>
<comment type="catalytic activity">
    <reaction evidence="11">
        <text>L-seryl-[protein] + ATP = O-phospho-L-seryl-[protein] + ADP + H(+)</text>
        <dbReference type="Rhea" id="RHEA:17989"/>
        <dbReference type="Rhea" id="RHEA-COMP:9863"/>
        <dbReference type="Rhea" id="RHEA-COMP:11604"/>
        <dbReference type="ChEBI" id="CHEBI:15378"/>
        <dbReference type="ChEBI" id="CHEBI:29999"/>
        <dbReference type="ChEBI" id="CHEBI:30616"/>
        <dbReference type="ChEBI" id="CHEBI:83421"/>
        <dbReference type="ChEBI" id="CHEBI:456216"/>
        <dbReference type="EC" id="2.7.11.1"/>
    </reaction>
</comment>
<dbReference type="InterPro" id="IPR051272">
    <property type="entry name" value="RIO-type_Ser/Thr_kinase"/>
</dbReference>
<dbReference type="Proteomes" id="UP001470230">
    <property type="component" value="Unassembled WGS sequence"/>
</dbReference>
<evidence type="ECO:0000256" key="10">
    <source>
        <dbReference type="ARBA" id="ARBA00047899"/>
    </source>
</evidence>
<dbReference type="Gene3D" id="1.10.510.10">
    <property type="entry name" value="Transferase(Phosphotransferase) domain 1"/>
    <property type="match status" value="1"/>
</dbReference>
<evidence type="ECO:0000256" key="9">
    <source>
        <dbReference type="ARBA" id="ARBA00022842"/>
    </source>
</evidence>
<dbReference type="PANTHER" id="PTHR45723">
    <property type="entry name" value="SERINE/THREONINE-PROTEIN KINASE RIO1"/>
    <property type="match status" value="1"/>
</dbReference>
<feature type="domain" description="Protein kinase" evidence="13">
    <location>
        <begin position="76"/>
        <end position="423"/>
    </location>
</feature>